<reference evidence="6 7" key="1">
    <citation type="submission" date="2015-04" db="EMBL/GenBank/DDBJ databases">
        <title>Complete genome sequence of Schizopora paradoxa KUC8140, a cosmopolitan wood degrader in East Asia.</title>
        <authorList>
            <consortium name="DOE Joint Genome Institute"/>
            <person name="Min B."/>
            <person name="Park H."/>
            <person name="Jang Y."/>
            <person name="Kim J.-J."/>
            <person name="Kim K.H."/>
            <person name="Pangilinan J."/>
            <person name="Lipzen A."/>
            <person name="Riley R."/>
            <person name="Grigoriev I.V."/>
            <person name="Spatafora J.W."/>
            <person name="Choi I.-G."/>
        </authorList>
    </citation>
    <scope>NUCLEOTIDE SEQUENCE [LARGE SCALE GENOMIC DNA]</scope>
    <source>
        <strain evidence="6 7">KUC8140</strain>
    </source>
</reference>
<dbReference type="Proteomes" id="UP000053477">
    <property type="component" value="Unassembled WGS sequence"/>
</dbReference>
<evidence type="ECO:0000259" key="5">
    <source>
        <dbReference type="PROSITE" id="PS50865"/>
    </source>
</evidence>
<accession>A0A0H2SR10</accession>
<dbReference type="InParanoid" id="A0A0H2SR10"/>
<evidence type="ECO:0000313" key="6">
    <source>
        <dbReference type="EMBL" id="KLO19496.1"/>
    </source>
</evidence>
<organism evidence="6 7">
    <name type="scientific">Schizopora paradoxa</name>
    <dbReference type="NCBI Taxonomy" id="27342"/>
    <lineage>
        <taxon>Eukaryota</taxon>
        <taxon>Fungi</taxon>
        <taxon>Dikarya</taxon>
        <taxon>Basidiomycota</taxon>
        <taxon>Agaricomycotina</taxon>
        <taxon>Agaricomycetes</taxon>
        <taxon>Hymenochaetales</taxon>
        <taxon>Schizoporaceae</taxon>
        <taxon>Schizopora</taxon>
    </lineage>
</organism>
<evidence type="ECO:0000256" key="3">
    <source>
        <dbReference type="ARBA" id="ARBA00022833"/>
    </source>
</evidence>
<dbReference type="OrthoDB" id="2836510at2759"/>
<protein>
    <recommendedName>
        <fullName evidence="5">MYND-type domain-containing protein</fullName>
    </recommendedName>
</protein>
<keyword evidence="7" id="KW-1185">Reference proteome</keyword>
<evidence type="ECO:0000256" key="4">
    <source>
        <dbReference type="PROSITE-ProRule" id="PRU00134"/>
    </source>
</evidence>
<dbReference type="EMBL" id="KQ085886">
    <property type="protein sequence ID" value="KLO19496.1"/>
    <property type="molecule type" value="Genomic_DNA"/>
</dbReference>
<dbReference type="Pfam" id="PF01753">
    <property type="entry name" value="zf-MYND"/>
    <property type="match status" value="1"/>
</dbReference>
<sequence length="474" mass="53639">MTEPTPPSSLPSSQSNVDLSLDNLIVALVSFFAEKSLEHRHCAKYLFGCLEKIRGHEGWLAELQQSNHDFWKGLIKFISSPRKDEDILSLDQGLSDCHCDLKDAVVKHLHEVQLSETFTVTTDPTPFHALISKLLETLYDCLLKVDYIQLCSAIRSNPLALWPTLTSDLLPFGGEVAVKAFLQWAELYNLPIAHAALSRVLMCTRSLVRPYLLENKRFRPSLLERFAPINQPTSATLTLTQKKELADLLDDVLECLGTAVEYEEEWIGVDAPKFITLTTNALHLTFPKSEFAKSNFQDGPASGFANLILILQHRTNSSMMNNMANNTNVHREDHIEVQRLMARSFPGGTPEQRYFTVLCKIHQFRVARQECSALGCGVKAEQMEDSVLRLCSGCRCVAYCSEKCQLTEWKSPMFAHKKACKTFRVFMPYVEELKDGIIRKTAKKCVEDGVPTIVAMNAEFFLGLMERHREEFTL</sequence>
<gene>
    <name evidence="6" type="ORF">SCHPADRAFT_935292</name>
</gene>
<proteinExistence type="predicted"/>
<name>A0A0H2SR10_9AGAM</name>
<evidence type="ECO:0000313" key="7">
    <source>
        <dbReference type="Proteomes" id="UP000053477"/>
    </source>
</evidence>
<dbReference type="GO" id="GO:0008270">
    <property type="term" value="F:zinc ion binding"/>
    <property type="evidence" value="ECO:0007669"/>
    <property type="project" value="UniProtKB-KW"/>
</dbReference>
<evidence type="ECO:0000256" key="1">
    <source>
        <dbReference type="ARBA" id="ARBA00022723"/>
    </source>
</evidence>
<keyword evidence="2 4" id="KW-0863">Zinc-finger</keyword>
<dbReference type="InterPro" id="IPR002893">
    <property type="entry name" value="Znf_MYND"/>
</dbReference>
<dbReference type="SUPFAM" id="SSF144232">
    <property type="entry name" value="HIT/MYND zinc finger-like"/>
    <property type="match status" value="1"/>
</dbReference>
<dbReference type="PROSITE" id="PS50865">
    <property type="entry name" value="ZF_MYND_2"/>
    <property type="match status" value="1"/>
</dbReference>
<feature type="domain" description="MYND-type" evidence="5">
    <location>
        <begin position="373"/>
        <end position="420"/>
    </location>
</feature>
<evidence type="ECO:0000256" key="2">
    <source>
        <dbReference type="ARBA" id="ARBA00022771"/>
    </source>
</evidence>
<dbReference type="STRING" id="27342.A0A0H2SR10"/>
<dbReference type="Gene3D" id="6.10.140.2220">
    <property type="match status" value="1"/>
</dbReference>
<dbReference type="AlphaFoldDB" id="A0A0H2SR10"/>
<keyword evidence="3" id="KW-0862">Zinc</keyword>
<keyword evidence="1" id="KW-0479">Metal-binding</keyword>